<sequence>MDGWKVQVLVESNEQSTDCGAVCLVGLAADELPWFGLRTGFSTLLRDSGAPPRHMRKALTTTPLPLNVARKRELNKSHRKTTPLFMFTL</sequence>
<dbReference type="EMBL" id="CAKXAJ010024874">
    <property type="protein sequence ID" value="CAH2232222.1"/>
    <property type="molecule type" value="Genomic_DNA"/>
</dbReference>
<reference evidence="1" key="1">
    <citation type="submission" date="2022-03" db="EMBL/GenBank/DDBJ databases">
        <authorList>
            <person name="Lindestad O."/>
        </authorList>
    </citation>
    <scope>NUCLEOTIDE SEQUENCE</scope>
</reference>
<comment type="caution">
    <text evidence="1">The sequence shown here is derived from an EMBL/GenBank/DDBJ whole genome shotgun (WGS) entry which is preliminary data.</text>
</comment>
<proteinExistence type="predicted"/>
<dbReference type="AlphaFoldDB" id="A0A8S4R8H2"/>
<evidence type="ECO:0000313" key="2">
    <source>
        <dbReference type="Proteomes" id="UP000838756"/>
    </source>
</evidence>
<accession>A0A8S4R8H2</accession>
<dbReference type="OrthoDB" id="10358266at2759"/>
<dbReference type="Proteomes" id="UP000838756">
    <property type="component" value="Unassembled WGS sequence"/>
</dbReference>
<protein>
    <submittedName>
        <fullName evidence="1">Jg24712 protein</fullName>
    </submittedName>
</protein>
<organism evidence="1 2">
    <name type="scientific">Pararge aegeria aegeria</name>
    <dbReference type="NCBI Taxonomy" id="348720"/>
    <lineage>
        <taxon>Eukaryota</taxon>
        <taxon>Metazoa</taxon>
        <taxon>Ecdysozoa</taxon>
        <taxon>Arthropoda</taxon>
        <taxon>Hexapoda</taxon>
        <taxon>Insecta</taxon>
        <taxon>Pterygota</taxon>
        <taxon>Neoptera</taxon>
        <taxon>Endopterygota</taxon>
        <taxon>Lepidoptera</taxon>
        <taxon>Glossata</taxon>
        <taxon>Ditrysia</taxon>
        <taxon>Papilionoidea</taxon>
        <taxon>Nymphalidae</taxon>
        <taxon>Satyrinae</taxon>
        <taxon>Satyrini</taxon>
        <taxon>Parargina</taxon>
        <taxon>Pararge</taxon>
    </lineage>
</organism>
<name>A0A8S4R8H2_9NEOP</name>
<keyword evidence="2" id="KW-1185">Reference proteome</keyword>
<gene>
    <name evidence="1" type="primary">jg24712</name>
    <name evidence="1" type="ORF">PAEG_LOCUS10517</name>
</gene>
<evidence type="ECO:0000313" key="1">
    <source>
        <dbReference type="EMBL" id="CAH2232222.1"/>
    </source>
</evidence>